<accession>A0ABQ2P6X2</accession>
<evidence type="ECO:0000256" key="2">
    <source>
        <dbReference type="ARBA" id="ARBA00022617"/>
    </source>
</evidence>
<keyword evidence="4" id="KW-0408">Iron</keyword>
<dbReference type="InterPro" id="IPR044203">
    <property type="entry name" value="GlbO/GLB3-like"/>
</dbReference>
<dbReference type="InterPro" id="IPR012292">
    <property type="entry name" value="Globin/Proto"/>
</dbReference>
<evidence type="ECO:0000313" key="7">
    <source>
        <dbReference type="Proteomes" id="UP000637267"/>
    </source>
</evidence>
<evidence type="ECO:0000256" key="1">
    <source>
        <dbReference type="ARBA" id="ARBA00022448"/>
    </source>
</evidence>
<evidence type="ECO:0000256" key="5">
    <source>
        <dbReference type="ARBA" id="ARBA00034496"/>
    </source>
</evidence>
<keyword evidence="3" id="KW-0479">Metal-binding</keyword>
<evidence type="ECO:0000256" key="3">
    <source>
        <dbReference type="ARBA" id="ARBA00022723"/>
    </source>
</evidence>
<dbReference type="InterPro" id="IPR009050">
    <property type="entry name" value="Globin-like_sf"/>
</dbReference>
<keyword evidence="2" id="KW-0349">Heme</keyword>
<evidence type="ECO:0000256" key="4">
    <source>
        <dbReference type="ARBA" id="ARBA00023004"/>
    </source>
</evidence>
<dbReference type="Pfam" id="PF01152">
    <property type="entry name" value="Bac_globin"/>
    <property type="match status" value="1"/>
</dbReference>
<comment type="similarity">
    <text evidence="5">Belongs to the truncated hemoglobin family. Group II subfamily.</text>
</comment>
<dbReference type="PANTHER" id="PTHR47366:SF1">
    <property type="entry name" value="TWO-ON-TWO HEMOGLOBIN-3"/>
    <property type="match status" value="1"/>
</dbReference>
<dbReference type="CDD" id="cd14773">
    <property type="entry name" value="TrHb2_PhHbO-like_O"/>
    <property type="match status" value="1"/>
</dbReference>
<gene>
    <name evidence="6" type="ORF">GCM10010970_10810</name>
</gene>
<sequence>MSVEEVTQLTPYEMLGGAAPLRQLVDRFYDIMDTDPRVVPLRQMHGPDLTPIRQKLFEFLSGWLGGPSLFIEKYGHPMLRARHMPFAVDEDARDQWLLCMYTAMDEIPMEQTLRDHLEDAFFRTADFMRNR</sequence>
<dbReference type="Proteomes" id="UP000637267">
    <property type="component" value="Unassembled WGS sequence"/>
</dbReference>
<reference evidence="7" key="1">
    <citation type="journal article" date="2019" name="Int. J. Syst. Evol. Microbiol.">
        <title>The Global Catalogue of Microorganisms (GCM) 10K type strain sequencing project: providing services to taxonomists for standard genome sequencing and annotation.</title>
        <authorList>
            <consortium name="The Broad Institute Genomics Platform"/>
            <consortium name="The Broad Institute Genome Sequencing Center for Infectious Disease"/>
            <person name="Wu L."/>
            <person name="Ma J."/>
        </authorList>
    </citation>
    <scope>NUCLEOTIDE SEQUENCE [LARGE SCALE GENOMIC DNA]</scope>
    <source>
        <strain evidence="7">CGMCC 1.8859</strain>
    </source>
</reference>
<protein>
    <submittedName>
        <fullName evidence="6">Globin</fullName>
    </submittedName>
</protein>
<dbReference type="EMBL" id="BMLX01000001">
    <property type="protein sequence ID" value="GGP19478.1"/>
    <property type="molecule type" value="Genomic_DNA"/>
</dbReference>
<evidence type="ECO:0000313" key="6">
    <source>
        <dbReference type="EMBL" id="GGP19478.1"/>
    </source>
</evidence>
<keyword evidence="7" id="KW-1185">Reference proteome</keyword>
<organism evidence="6 7">
    <name type="scientific">Silvimonas iriomotensis</name>
    <dbReference type="NCBI Taxonomy" id="449662"/>
    <lineage>
        <taxon>Bacteria</taxon>
        <taxon>Pseudomonadati</taxon>
        <taxon>Pseudomonadota</taxon>
        <taxon>Betaproteobacteria</taxon>
        <taxon>Neisseriales</taxon>
        <taxon>Chitinibacteraceae</taxon>
        <taxon>Silvimonas</taxon>
    </lineage>
</organism>
<dbReference type="SUPFAM" id="SSF46458">
    <property type="entry name" value="Globin-like"/>
    <property type="match status" value="1"/>
</dbReference>
<comment type="caution">
    <text evidence="6">The sequence shown here is derived from an EMBL/GenBank/DDBJ whole genome shotgun (WGS) entry which is preliminary data.</text>
</comment>
<dbReference type="PANTHER" id="PTHR47366">
    <property type="entry name" value="TWO-ON-TWO HEMOGLOBIN-3"/>
    <property type="match status" value="1"/>
</dbReference>
<proteinExistence type="inferred from homology"/>
<name>A0ABQ2P6X2_9NEIS</name>
<dbReference type="InterPro" id="IPR001486">
    <property type="entry name" value="Hemoglobin_trunc"/>
</dbReference>
<keyword evidence="1" id="KW-0813">Transport</keyword>
<dbReference type="Gene3D" id="1.10.490.10">
    <property type="entry name" value="Globins"/>
    <property type="match status" value="1"/>
</dbReference>